<evidence type="ECO:0000259" key="5">
    <source>
        <dbReference type="PROSITE" id="PS50932"/>
    </source>
</evidence>
<proteinExistence type="predicted"/>
<evidence type="ECO:0000256" key="2">
    <source>
        <dbReference type="ARBA" id="ARBA00023015"/>
    </source>
</evidence>
<dbReference type="AlphaFoldDB" id="A0A430A2H5"/>
<keyword evidence="3" id="KW-0238">DNA-binding</keyword>
<dbReference type="SMART" id="SM00354">
    <property type="entry name" value="HTH_LACI"/>
    <property type="match status" value="1"/>
</dbReference>
<dbReference type="PANTHER" id="PTHR30146">
    <property type="entry name" value="LACI-RELATED TRANSCRIPTIONAL REPRESSOR"/>
    <property type="match status" value="1"/>
</dbReference>
<dbReference type="GO" id="GO:0000976">
    <property type="term" value="F:transcription cis-regulatory region binding"/>
    <property type="evidence" value="ECO:0007669"/>
    <property type="project" value="TreeGrafter"/>
</dbReference>
<dbReference type="Gene3D" id="3.40.50.2300">
    <property type="match status" value="2"/>
</dbReference>
<organism evidence="6 7">
    <name type="scientific">Vagococcus vulneris</name>
    <dbReference type="NCBI Taxonomy" id="1977869"/>
    <lineage>
        <taxon>Bacteria</taxon>
        <taxon>Bacillati</taxon>
        <taxon>Bacillota</taxon>
        <taxon>Bacilli</taxon>
        <taxon>Lactobacillales</taxon>
        <taxon>Enterococcaceae</taxon>
        <taxon>Vagococcus</taxon>
    </lineage>
</organism>
<sequence>MKKIGIREVAKEAEVSPTTVSRVLNNRGYISEETKNKVFDAMNKLEYYPNELARALFKNETYTVGLIFPTITNPFHAELIQSIEFELSNKGYKVLLCNSLNNPTKEKEYLAMLRKNQVDGIIVGTHNKDIDDYNIPGLPIVAIDRNLGKNTVTVSCDNYTGGEIATQLLVSHGCRNILCIRGDSKIKLPANSRTLAYKNIMKENNLDPLILEVPFVAEIKDKKKMIGEYLETHPNIDGIFAGDDLLATLAINSLIYMRKNVPEDVKVVGFDGAEQTLIYNSDLTTIQQPIGQISSVAVHKLLNMIGGKEEKDELDLPVRLLKNHTA</sequence>
<protein>
    <submittedName>
        <fullName evidence="6">LacI family transcriptional regulator</fullName>
    </submittedName>
</protein>
<dbReference type="Pfam" id="PF00532">
    <property type="entry name" value="Peripla_BP_1"/>
    <property type="match status" value="1"/>
</dbReference>
<evidence type="ECO:0000313" key="6">
    <source>
        <dbReference type="EMBL" id="RSU00607.1"/>
    </source>
</evidence>
<dbReference type="PROSITE" id="PS50932">
    <property type="entry name" value="HTH_LACI_2"/>
    <property type="match status" value="1"/>
</dbReference>
<dbReference type="SUPFAM" id="SSF47413">
    <property type="entry name" value="lambda repressor-like DNA-binding domains"/>
    <property type="match status" value="1"/>
</dbReference>
<evidence type="ECO:0000313" key="7">
    <source>
        <dbReference type="Proteomes" id="UP000287857"/>
    </source>
</evidence>
<dbReference type="PROSITE" id="PS00356">
    <property type="entry name" value="HTH_LACI_1"/>
    <property type="match status" value="1"/>
</dbReference>
<dbReference type="InterPro" id="IPR000843">
    <property type="entry name" value="HTH_LacI"/>
</dbReference>
<comment type="caution">
    <text evidence="6">The sequence shown here is derived from an EMBL/GenBank/DDBJ whole genome shotgun (WGS) entry which is preliminary data.</text>
</comment>
<dbReference type="PANTHER" id="PTHR30146:SF95">
    <property type="entry name" value="RIBOSE OPERON REPRESSOR"/>
    <property type="match status" value="1"/>
</dbReference>
<gene>
    <name evidence="6" type="ORF">CBF37_00935</name>
</gene>
<dbReference type="RefSeq" id="WP_002350264.1">
    <property type="nucleotide sequence ID" value="NZ_NGJS01000001.1"/>
</dbReference>
<keyword evidence="1" id="KW-0678">Repressor</keyword>
<dbReference type="InterPro" id="IPR028082">
    <property type="entry name" value="Peripla_BP_I"/>
</dbReference>
<dbReference type="CDD" id="cd01392">
    <property type="entry name" value="HTH_LacI"/>
    <property type="match status" value="1"/>
</dbReference>
<accession>A0A430A2H5</accession>
<dbReference type="OrthoDB" id="9796186at2"/>
<dbReference type="InterPro" id="IPR010982">
    <property type="entry name" value="Lambda_DNA-bd_dom_sf"/>
</dbReference>
<keyword evidence="2" id="KW-0805">Transcription regulation</keyword>
<feature type="domain" description="HTH lacI-type" evidence="5">
    <location>
        <begin position="4"/>
        <end position="58"/>
    </location>
</feature>
<keyword evidence="4" id="KW-0804">Transcription</keyword>
<keyword evidence="7" id="KW-1185">Reference proteome</keyword>
<dbReference type="GO" id="GO:0003700">
    <property type="term" value="F:DNA-binding transcription factor activity"/>
    <property type="evidence" value="ECO:0007669"/>
    <property type="project" value="TreeGrafter"/>
</dbReference>
<reference evidence="6 7" key="1">
    <citation type="submission" date="2017-05" db="EMBL/GenBank/DDBJ databases">
        <title>Vagococcus spp. assemblies.</title>
        <authorList>
            <person name="Gulvik C.A."/>
        </authorList>
    </citation>
    <scope>NUCLEOTIDE SEQUENCE [LARGE SCALE GENOMIC DNA]</scope>
    <source>
        <strain evidence="6 7">SS1995</strain>
    </source>
</reference>
<evidence type="ECO:0000256" key="4">
    <source>
        <dbReference type="ARBA" id="ARBA00023163"/>
    </source>
</evidence>
<name>A0A430A2H5_9ENTE</name>
<dbReference type="InterPro" id="IPR001761">
    <property type="entry name" value="Peripla_BP/Lac1_sug-bd_dom"/>
</dbReference>
<dbReference type="CDD" id="cd06291">
    <property type="entry name" value="PBP1_Qymf-like"/>
    <property type="match status" value="1"/>
</dbReference>
<dbReference type="EMBL" id="NGJS01000001">
    <property type="protein sequence ID" value="RSU00607.1"/>
    <property type="molecule type" value="Genomic_DNA"/>
</dbReference>
<dbReference type="Pfam" id="PF00356">
    <property type="entry name" value="LacI"/>
    <property type="match status" value="1"/>
</dbReference>
<evidence type="ECO:0000256" key="3">
    <source>
        <dbReference type="ARBA" id="ARBA00023125"/>
    </source>
</evidence>
<dbReference type="SUPFAM" id="SSF53822">
    <property type="entry name" value="Periplasmic binding protein-like I"/>
    <property type="match status" value="1"/>
</dbReference>
<dbReference type="Proteomes" id="UP000287857">
    <property type="component" value="Unassembled WGS sequence"/>
</dbReference>
<evidence type="ECO:0000256" key="1">
    <source>
        <dbReference type="ARBA" id="ARBA00022491"/>
    </source>
</evidence>
<dbReference type="Gene3D" id="1.10.260.40">
    <property type="entry name" value="lambda repressor-like DNA-binding domains"/>
    <property type="match status" value="1"/>
</dbReference>